<dbReference type="AlphaFoldDB" id="A0A7Y9XWS1"/>
<comment type="caution">
    <text evidence="9">The sequence shown here is derived from an EMBL/GenBank/DDBJ whole genome shotgun (WGS) entry which is preliminary data.</text>
</comment>
<dbReference type="FunFam" id="3.20.20.70:FF:000029">
    <property type="entry name" value="L-lactate dehydrogenase"/>
    <property type="match status" value="1"/>
</dbReference>
<evidence type="ECO:0000256" key="7">
    <source>
        <dbReference type="PIRSR" id="PIRSR000138-2"/>
    </source>
</evidence>
<feature type="binding site" evidence="7">
    <location>
        <begin position="308"/>
        <end position="312"/>
    </location>
    <ligand>
        <name>FMN</name>
        <dbReference type="ChEBI" id="CHEBI:58210"/>
    </ligand>
</feature>
<name>A0A7Y9XWS1_9SPHN</name>
<dbReference type="PANTHER" id="PTHR10578:SF107">
    <property type="entry name" value="2-HYDROXYACID OXIDASE 1"/>
    <property type="match status" value="1"/>
</dbReference>
<evidence type="ECO:0000259" key="8">
    <source>
        <dbReference type="PROSITE" id="PS51349"/>
    </source>
</evidence>
<feature type="binding site" evidence="7">
    <location>
        <position position="132"/>
    </location>
    <ligand>
        <name>glyoxylate</name>
        <dbReference type="ChEBI" id="CHEBI:36655"/>
    </ligand>
</feature>
<dbReference type="InterPro" id="IPR013785">
    <property type="entry name" value="Aldolase_TIM"/>
</dbReference>
<evidence type="ECO:0000313" key="10">
    <source>
        <dbReference type="Proteomes" id="UP000522081"/>
    </source>
</evidence>
<dbReference type="Pfam" id="PF01070">
    <property type="entry name" value="FMN_dh"/>
    <property type="match status" value="1"/>
</dbReference>
<dbReference type="PIRSF" id="PIRSF000138">
    <property type="entry name" value="Al-hdrx_acd_dh"/>
    <property type="match status" value="1"/>
</dbReference>
<feature type="binding site" evidence="7">
    <location>
        <position position="160"/>
    </location>
    <ligand>
        <name>FMN</name>
        <dbReference type="ChEBI" id="CHEBI:58210"/>
    </ligand>
</feature>
<comment type="similarity">
    <text evidence="5">Belongs to the FMN-dependent alpha-hydroxy acid dehydrogenase family.</text>
</comment>
<protein>
    <submittedName>
        <fullName evidence="9">L-lactate dehydrogenase (Cytochrome)</fullName>
        <ecNumber evidence="9">1.1.2.3</ecNumber>
    </submittedName>
</protein>
<keyword evidence="2 7" id="KW-0285">Flavoprotein</keyword>
<dbReference type="SUPFAM" id="SSF51395">
    <property type="entry name" value="FMN-linked oxidoreductases"/>
    <property type="match status" value="1"/>
</dbReference>
<dbReference type="Proteomes" id="UP000522081">
    <property type="component" value="Unassembled WGS sequence"/>
</dbReference>
<dbReference type="InterPro" id="IPR012133">
    <property type="entry name" value="Alpha-hydoxy_acid_DH_FMN"/>
</dbReference>
<dbReference type="RefSeq" id="WP_179406777.1">
    <property type="nucleotide sequence ID" value="NZ_BMGF01000006.1"/>
</dbReference>
<dbReference type="GO" id="GO:0009060">
    <property type="term" value="P:aerobic respiration"/>
    <property type="evidence" value="ECO:0007669"/>
    <property type="project" value="TreeGrafter"/>
</dbReference>
<gene>
    <name evidence="9" type="ORF">FHS75_001149</name>
</gene>
<keyword evidence="3 7" id="KW-0288">FMN</keyword>
<dbReference type="GO" id="GO:0004459">
    <property type="term" value="F:L-lactate dehydrogenase (NAD+) activity"/>
    <property type="evidence" value="ECO:0007669"/>
    <property type="project" value="TreeGrafter"/>
</dbReference>
<evidence type="ECO:0000256" key="4">
    <source>
        <dbReference type="ARBA" id="ARBA00023002"/>
    </source>
</evidence>
<dbReference type="GO" id="GO:0005886">
    <property type="term" value="C:plasma membrane"/>
    <property type="evidence" value="ECO:0007669"/>
    <property type="project" value="TreeGrafter"/>
</dbReference>
<dbReference type="GO" id="GO:0004460">
    <property type="term" value="F:L-lactate dehydrogenase (cytochrome) activity"/>
    <property type="evidence" value="ECO:0007669"/>
    <property type="project" value="UniProtKB-EC"/>
</dbReference>
<dbReference type="Gene3D" id="3.20.20.70">
    <property type="entry name" value="Aldolase class I"/>
    <property type="match status" value="1"/>
</dbReference>
<feature type="domain" description="FMN hydroxy acid dehydrogenase" evidence="8">
    <location>
        <begin position="2"/>
        <end position="382"/>
    </location>
</feature>
<dbReference type="GO" id="GO:0010181">
    <property type="term" value="F:FMN binding"/>
    <property type="evidence" value="ECO:0007669"/>
    <property type="project" value="InterPro"/>
</dbReference>
<dbReference type="EC" id="1.1.2.3" evidence="9"/>
<keyword evidence="10" id="KW-1185">Reference proteome</keyword>
<proteinExistence type="inferred from homology"/>
<sequence length="404" mass="43100">MASLDTVANIEDLRLRARKTLPRHLFDFIDGAAFREVTRNANLSALADMLFRQRTLRDVSEVSIATELQGCEASMPLAIAPTGISGILAGGARGEILAARAAASAGVPFTLGMMALSSIEDIASEAPAPFYQLCMLRDRSLVEGMVGRARAAGCPALILTTTWPYYSQHDRLTNNPAWSMPPRIFSRALLEYASRPRWALETLFGRPVRFRNFDAHHSEPFDIVEIVGQLDASTTWDDVAWLRDIWPGKLVLKGINEPDDAERAVAVGADGIVVSNHGGNQLDECSPTIAMLPAVAEAVGGRIEVLMDGGIRSGQDVLKAMSLGAKGCLIGRAHLYGLAAAGEAGVAKALDVIRTQLQITTGLVGLTDVRDASPAILHGIAGKDVSRPRIRADSVQGPASADFA</sequence>
<reference evidence="9 10" key="1">
    <citation type="submission" date="2020-07" db="EMBL/GenBank/DDBJ databases">
        <title>Genomic Encyclopedia of Type Strains, Phase IV (KMG-IV): sequencing the most valuable type-strain genomes for metagenomic binning, comparative biology and taxonomic classification.</title>
        <authorList>
            <person name="Goeker M."/>
        </authorList>
    </citation>
    <scope>NUCLEOTIDE SEQUENCE [LARGE SCALE GENOMIC DNA]</scope>
    <source>
        <strain evidence="9 10">DSM 29043</strain>
    </source>
</reference>
<feature type="binding site" evidence="7">
    <location>
        <begin position="331"/>
        <end position="332"/>
    </location>
    <ligand>
        <name>FMN</name>
        <dbReference type="ChEBI" id="CHEBI:58210"/>
    </ligand>
</feature>
<evidence type="ECO:0000256" key="3">
    <source>
        <dbReference type="ARBA" id="ARBA00022643"/>
    </source>
</evidence>
<evidence type="ECO:0000256" key="2">
    <source>
        <dbReference type="ARBA" id="ARBA00022630"/>
    </source>
</evidence>
<dbReference type="InterPro" id="IPR037396">
    <property type="entry name" value="FMN_HAD"/>
</dbReference>
<dbReference type="InterPro" id="IPR000262">
    <property type="entry name" value="FMN-dep_DH"/>
</dbReference>
<feature type="binding site" evidence="7">
    <location>
        <position position="253"/>
    </location>
    <ligand>
        <name>FMN</name>
        <dbReference type="ChEBI" id="CHEBI:58210"/>
    </ligand>
</feature>
<feature type="binding site" evidence="7">
    <location>
        <position position="277"/>
    </location>
    <ligand>
        <name>glyoxylate</name>
        <dbReference type="ChEBI" id="CHEBI:36655"/>
    </ligand>
</feature>
<evidence type="ECO:0000256" key="1">
    <source>
        <dbReference type="ARBA" id="ARBA00001917"/>
    </source>
</evidence>
<comment type="cofactor">
    <cofactor evidence="1">
        <name>FMN</name>
        <dbReference type="ChEBI" id="CHEBI:58210"/>
    </cofactor>
</comment>
<evidence type="ECO:0000256" key="5">
    <source>
        <dbReference type="ARBA" id="ARBA00024042"/>
    </source>
</evidence>
<accession>A0A7Y9XWS1</accession>
<dbReference type="CDD" id="cd02809">
    <property type="entry name" value="alpha_hydroxyacid_oxid_FMN"/>
    <property type="match status" value="1"/>
</dbReference>
<dbReference type="PROSITE" id="PS51349">
    <property type="entry name" value="FMN_HYDROXY_ACID_DH_2"/>
    <property type="match status" value="1"/>
</dbReference>
<organism evidence="9 10">
    <name type="scientific">Novosphingobium marinum</name>
    <dbReference type="NCBI Taxonomy" id="1514948"/>
    <lineage>
        <taxon>Bacteria</taxon>
        <taxon>Pseudomonadati</taxon>
        <taxon>Pseudomonadota</taxon>
        <taxon>Alphaproteobacteria</taxon>
        <taxon>Sphingomonadales</taxon>
        <taxon>Sphingomonadaceae</taxon>
        <taxon>Novosphingobium</taxon>
    </lineage>
</organism>
<feature type="active site" description="Proton acceptor" evidence="6">
    <location>
        <position position="277"/>
    </location>
</feature>
<feature type="binding site" evidence="7">
    <location>
        <position position="275"/>
    </location>
    <ligand>
        <name>FMN</name>
        <dbReference type="ChEBI" id="CHEBI:58210"/>
    </ligand>
</feature>
<dbReference type="EMBL" id="JACBZF010000002">
    <property type="protein sequence ID" value="NYH94830.1"/>
    <property type="molecule type" value="Genomic_DNA"/>
</dbReference>
<feature type="binding site" evidence="7">
    <location>
        <begin position="81"/>
        <end position="83"/>
    </location>
    <ligand>
        <name>FMN</name>
        <dbReference type="ChEBI" id="CHEBI:58210"/>
    </ligand>
</feature>
<evidence type="ECO:0000256" key="6">
    <source>
        <dbReference type="PIRSR" id="PIRSR000138-1"/>
    </source>
</evidence>
<dbReference type="PANTHER" id="PTHR10578">
    <property type="entry name" value="S -2-HYDROXY-ACID OXIDASE-RELATED"/>
    <property type="match status" value="1"/>
</dbReference>
<evidence type="ECO:0000313" key="9">
    <source>
        <dbReference type="EMBL" id="NYH94830.1"/>
    </source>
</evidence>
<keyword evidence="4 9" id="KW-0560">Oxidoreductase</keyword>